<reference evidence="3" key="1">
    <citation type="journal article" date="2013" name="Science">
        <title>The Amborella genome and the evolution of flowering plants.</title>
        <authorList>
            <consortium name="Amborella Genome Project"/>
        </authorList>
    </citation>
    <scope>NUCLEOTIDE SEQUENCE [LARGE SCALE GENOMIC DNA]</scope>
</reference>
<evidence type="ECO:0000313" key="3">
    <source>
        <dbReference type="Proteomes" id="UP000017836"/>
    </source>
</evidence>
<dbReference type="OMA" id="RTRIMIP"/>
<evidence type="ECO:0008006" key="4">
    <source>
        <dbReference type="Google" id="ProtNLM"/>
    </source>
</evidence>
<feature type="signal peptide" evidence="1">
    <location>
        <begin position="1"/>
        <end position="24"/>
    </location>
</feature>
<dbReference type="eggNOG" id="ENOG502QRR9">
    <property type="taxonomic scope" value="Eukaryota"/>
</dbReference>
<evidence type="ECO:0000313" key="2">
    <source>
        <dbReference type="EMBL" id="ERN06323.1"/>
    </source>
</evidence>
<evidence type="ECO:0000256" key="1">
    <source>
        <dbReference type="SAM" id="SignalP"/>
    </source>
</evidence>
<dbReference type="AlphaFoldDB" id="W1PEE5"/>
<dbReference type="Gramene" id="ERN06323">
    <property type="protein sequence ID" value="ERN06323"/>
    <property type="gene ID" value="AMTR_s00016p00235580"/>
</dbReference>
<protein>
    <recommendedName>
        <fullName evidence="4">Stress up-regulated Nod 19 protein</fullName>
    </recommendedName>
</protein>
<dbReference type="PANTHER" id="PTHR33390">
    <property type="entry name" value="STRESS UP-REGULATED NOD 19 PROTEIN"/>
    <property type="match status" value="1"/>
</dbReference>
<gene>
    <name evidence="2" type="ORF">AMTR_s00016p00235580</name>
</gene>
<dbReference type="STRING" id="13333.W1PEE5"/>
<dbReference type="OrthoDB" id="1923469at2759"/>
<accession>W1PEE5</accession>
<keyword evidence="1" id="KW-0732">Signal</keyword>
<dbReference type="KEGG" id="atr:18434516"/>
<organism evidence="2 3">
    <name type="scientific">Amborella trichopoda</name>
    <dbReference type="NCBI Taxonomy" id="13333"/>
    <lineage>
        <taxon>Eukaryota</taxon>
        <taxon>Viridiplantae</taxon>
        <taxon>Streptophyta</taxon>
        <taxon>Embryophyta</taxon>
        <taxon>Tracheophyta</taxon>
        <taxon>Spermatophyta</taxon>
        <taxon>Magnoliopsida</taxon>
        <taxon>Amborellales</taxon>
        <taxon>Amborellaceae</taxon>
        <taxon>Amborella</taxon>
    </lineage>
</organism>
<name>W1PEE5_AMBTC</name>
<dbReference type="InterPro" id="IPR011692">
    <property type="entry name" value="Stress_up-reg_Nod19"/>
</dbReference>
<dbReference type="Proteomes" id="UP000017836">
    <property type="component" value="Unassembled WGS sequence"/>
</dbReference>
<dbReference type="PANTHER" id="PTHR33390:SF1">
    <property type="entry name" value="STRESS UP-REGULATED NOD 19 PROTEIN"/>
    <property type="match status" value="1"/>
</dbReference>
<dbReference type="EMBL" id="KI393908">
    <property type="protein sequence ID" value="ERN06323.1"/>
    <property type="molecule type" value="Genomic_DNA"/>
</dbReference>
<proteinExistence type="predicted"/>
<dbReference type="HOGENOM" id="CLU_037268_0_0_1"/>
<dbReference type="Pfam" id="PF07712">
    <property type="entry name" value="SURNod19"/>
    <property type="match status" value="1"/>
</dbReference>
<keyword evidence="3" id="KW-1185">Reference proteome</keyword>
<feature type="chain" id="PRO_5004807415" description="Stress up-regulated Nod 19 protein" evidence="1">
    <location>
        <begin position="25"/>
        <end position="416"/>
    </location>
</feature>
<sequence length="416" mass="46173">MMKALKCWLLTVFLFSINLHVSEPLHTKLDNLKLKTSVFLSPKFIMKPGTVQNNFYYNIDFPTGHIAIKGFDAEIVDEAGNPVPLYETYIHHLAIVRYYAPPSSDQKSKDGPNSKFVVRNAGVCQDDILNQYFGLGPESRKTRTTLPDPYGVEVGVPPEGTPDGYEEGWMLNIHAIDMRGVKDRSKCGECRCDLYNVTEDENGRSIEDNYYGGLRCCYDGTQCRLKEGLQGLGAKGVYLKYTVKWMEWDDSINPLKIYILDVTDSGERILNSTSPQGQLGCQVEYNVDSNGAPDAHGKKIHIKRTRIMIPHGGDVIYGMAHQHPNAMGCTLYGQDGRVICTSSPTYGQGKEAGNEAGYVVGMGTCYPRPGSVKVKDGETLILESRYSATTMHTGVMGLFHIFVAESKDNVHSPLLM</sequence>